<dbReference type="AlphaFoldDB" id="A0A7J7JT82"/>
<evidence type="ECO:0000256" key="1">
    <source>
        <dbReference type="SAM" id="SignalP"/>
    </source>
</evidence>
<gene>
    <name evidence="2" type="ORF">EB796_012607</name>
</gene>
<evidence type="ECO:0000313" key="3">
    <source>
        <dbReference type="Proteomes" id="UP000593567"/>
    </source>
</evidence>
<accession>A0A7J7JT82</accession>
<proteinExistence type="predicted"/>
<organism evidence="2 3">
    <name type="scientific">Bugula neritina</name>
    <name type="common">Brown bryozoan</name>
    <name type="synonym">Sertularia neritina</name>
    <dbReference type="NCBI Taxonomy" id="10212"/>
    <lineage>
        <taxon>Eukaryota</taxon>
        <taxon>Metazoa</taxon>
        <taxon>Spiralia</taxon>
        <taxon>Lophotrochozoa</taxon>
        <taxon>Bryozoa</taxon>
        <taxon>Gymnolaemata</taxon>
        <taxon>Cheilostomatida</taxon>
        <taxon>Flustrina</taxon>
        <taxon>Buguloidea</taxon>
        <taxon>Bugulidae</taxon>
        <taxon>Bugula</taxon>
    </lineage>
</organism>
<sequence length="73" mass="8081">MCLVASLLQLLTWLLASFTQATHLDTVSCFLLNNSDIPLLLLTFQQVSPTTPELGVDVLGWLVLLQLLTWLLA</sequence>
<dbReference type="Proteomes" id="UP000593567">
    <property type="component" value="Unassembled WGS sequence"/>
</dbReference>
<dbReference type="EMBL" id="VXIV02001855">
    <property type="protein sequence ID" value="KAF6029113.1"/>
    <property type="molecule type" value="Genomic_DNA"/>
</dbReference>
<keyword evidence="3" id="KW-1185">Reference proteome</keyword>
<evidence type="ECO:0000313" key="2">
    <source>
        <dbReference type="EMBL" id="KAF6029113.1"/>
    </source>
</evidence>
<name>A0A7J7JT82_BUGNE</name>
<protein>
    <submittedName>
        <fullName evidence="2">Uncharacterized protein</fullName>
    </submittedName>
</protein>
<comment type="caution">
    <text evidence="2">The sequence shown here is derived from an EMBL/GenBank/DDBJ whole genome shotgun (WGS) entry which is preliminary data.</text>
</comment>
<feature type="signal peptide" evidence="1">
    <location>
        <begin position="1"/>
        <end position="21"/>
    </location>
</feature>
<keyword evidence="1" id="KW-0732">Signal</keyword>
<reference evidence="2" key="1">
    <citation type="submission" date="2020-06" db="EMBL/GenBank/DDBJ databases">
        <title>Draft genome of Bugula neritina, a colonial animal packing powerful symbionts and potential medicines.</title>
        <authorList>
            <person name="Rayko M."/>
        </authorList>
    </citation>
    <scope>NUCLEOTIDE SEQUENCE [LARGE SCALE GENOMIC DNA]</scope>
    <source>
        <strain evidence="2">Kwan_BN1</strain>
    </source>
</reference>
<feature type="chain" id="PRO_5029470019" evidence="1">
    <location>
        <begin position="22"/>
        <end position="73"/>
    </location>
</feature>